<evidence type="ECO:0000256" key="4">
    <source>
        <dbReference type="ARBA" id="ARBA00022827"/>
    </source>
</evidence>
<comment type="similarity">
    <text evidence="2">Belongs to the paxM FAD-dependent monooxygenase family.</text>
</comment>
<keyword evidence="7" id="KW-0812">Transmembrane</keyword>
<sequence>MAKDNFKVVIVGGGVGGLTLANMLEKFDIDYVILESHGEVAPQVGASIGMFPNGLRILDQIGCYQPIADLPCSPLRLNRLRDTDGTPLTLIPEGYDHMMKRHGYPVLFFDRQWLLQILFDKIQHKDRVLLNKKVTKIDHIDGGIKAQTEDGSSYKGSILVGVDGIWSTVREKMFELGNELRPGHFSVDEPDKVPCFYKCSFGIAKNVPNYTEGEFNVIKGRGLSQLIISGPEGRVYWFIFVRLPKPLFGEDIPRYNKEDEAEFAKEYASLPITKKVNFGQLFSKRISSALTPLHEWVFEKWWFQRILIFGDAAHKPDPIGGQGGNGAIESAAELLNALLEAKGARPTGLNDISVSEVESIFEKMQASRHERANDIVSLSHDHQSINSSVHPWLTDVIWNLVSPIIGPEFYLRLHAYPLLGTSKLKALPVVKRPHVIPYNDELPAKPSESDHRTMGLASLVLIMGFLIYVTFKAWRLDLPAFQTWAGYAAIDRPWASPEVFGGQVLRTLASIFSYGLEGSLATKLHLTYFLSQLVSPIMVLAIEGHRTGNYGTPLALPTLYLALMQIYGIGRIGPLYAVLFAFIGDTFPTGRYVNPATARVVPAALTLGYVIPTAFLLLPSADKAFIQDAAAIWQFAPLVACALVTVLSVISRLWTRLTKSSEKSSSFNHYEKDDLPALNASYTYAFMIQATAHILVLSFAYMQSDFSFFDTFFDLPHIFTEDWALPDLAAQVAVFFRYDMAIGLGSVVLSNLFSVWQLRTSGYIGNCDAIKGAVAVVIGQALVGPGATWAGLWAWREGVLASLNKFS</sequence>
<dbReference type="PRINTS" id="PR00420">
    <property type="entry name" value="RNGMNOXGNASE"/>
</dbReference>
<name>A0A0B7JNF8_BIOOC</name>
<feature type="transmembrane region" description="Helical" evidence="7">
    <location>
        <begin position="596"/>
        <end position="618"/>
    </location>
</feature>
<dbReference type="PANTHER" id="PTHR47356">
    <property type="entry name" value="FAD-DEPENDENT MONOOXYGENASE ASQG-RELATED"/>
    <property type="match status" value="1"/>
</dbReference>
<evidence type="ECO:0000256" key="6">
    <source>
        <dbReference type="ARBA" id="ARBA00023033"/>
    </source>
</evidence>
<organism evidence="9">
    <name type="scientific">Bionectria ochroleuca</name>
    <name type="common">Gliocladium roseum</name>
    <dbReference type="NCBI Taxonomy" id="29856"/>
    <lineage>
        <taxon>Eukaryota</taxon>
        <taxon>Fungi</taxon>
        <taxon>Dikarya</taxon>
        <taxon>Ascomycota</taxon>
        <taxon>Pezizomycotina</taxon>
        <taxon>Sordariomycetes</taxon>
        <taxon>Hypocreomycetidae</taxon>
        <taxon>Hypocreales</taxon>
        <taxon>Bionectriaceae</taxon>
        <taxon>Clonostachys</taxon>
    </lineage>
</organism>
<evidence type="ECO:0000256" key="1">
    <source>
        <dbReference type="ARBA" id="ARBA00001974"/>
    </source>
</evidence>
<evidence type="ECO:0000259" key="8">
    <source>
        <dbReference type="Pfam" id="PF01494"/>
    </source>
</evidence>
<keyword evidence="5" id="KW-0560">Oxidoreductase</keyword>
<dbReference type="InterPro" id="IPR002938">
    <property type="entry name" value="FAD-bd"/>
</dbReference>
<gene>
    <name evidence="9" type="ORF">BN869_000002579_1</name>
</gene>
<keyword evidence="4" id="KW-0274">FAD</keyword>
<feature type="transmembrane region" description="Helical" evidence="7">
    <location>
        <begin position="682"/>
        <end position="702"/>
    </location>
</feature>
<keyword evidence="7" id="KW-1133">Transmembrane helix</keyword>
<evidence type="ECO:0000256" key="3">
    <source>
        <dbReference type="ARBA" id="ARBA00022630"/>
    </source>
</evidence>
<feature type="transmembrane region" description="Helical" evidence="7">
    <location>
        <begin position="524"/>
        <end position="542"/>
    </location>
</feature>
<evidence type="ECO:0000313" key="9">
    <source>
        <dbReference type="EMBL" id="CEO46524.1"/>
    </source>
</evidence>
<feature type="domain" description="FAD-binding" evidence="8">
    <location>
        <begin position="7"/>
        <end position="172"/>
    </location>
</feature>
<dbReference type="EMBL" id="CDPU01000005">
    <property type="protein sequence ID" value="CEO46524.1"/>
    <property type="molecule type" value="Genomic_DNA"/>
</dbReference>
<evidence type="ECO:0000256" key="2">
    <source>
        <dbReference type="ARBA" id="ARBA00007992"/>
    </source>
</evidence>
<dbReference type="InterPro" id="IPR050562">
    <property type="entry name" value="FAD_mOase_fung"/>
</dbReference>
<comment type="cofactor">
    <cofactor evidence="1">
        <name>FAD</name>
        <dbReference type="ChEBI" id="CHEBI:57692"/>
    </cofactor>
</comment>
<dbReference type="AlphaFoldDB" id="A0A0B7JNF8"/>
<dbReference type="SUPFAM" id="SSF51905">
    <property type="entry name" value="FAD/NAD(P)-binding domain"/>
    <property type="match status" value="1"/>
</dbReference>
<dbReference type="Gene3D" id="3.50.50.60">
    <property type="entry name" value="FAD/NAD(P)-binding domain"/>
    <property type="match status" value="1"/>
</dbReference>
<feature type="transmembrane region" description="Helical" evidence="7">
    <location>
        <begin position="453"/>
        <end position="471"/>
    </location>
</feature>
<feature type="transmembrane region" description="Helical" evidence="7">
    <location>
        <begin position="630"/>
        <end position="654"/>
    </location>
</feature>
<feature type="transmembrane region" description="Helical" evidence="7">
    <location>
        <begin position="562"/>
        <end position="584"/>
    </location>
</feature>
<keyword evidence="7" id="KW-0472">Membrane</keyword>
<dbReference type="PANTHER" id="PTHR47356:SF2">
    <property type="entry name" value="FAD-BINDING DOMAIN-CONTAINING PROTEIN-RELATED"/>
    <property type="match status" value="1"/>
</dbReference>
<reference evidence="9" key="1">
    <citation type="submission" date="2015-01" db="EMBL/GenBank/DDBJ databases">
        <authorList>
            <person name="Durling Mikael"/>
        </authorList>
    </citation>
    <scope>NUCLEOTIDE SEQUENCE</scope>
</reference>
<accession>A0A0B7JNF8</accession>
<dbReference type="Pfam" id="PF01494">
    <property type="entry name" value="FAD_binding_3"/>
    <property type="match status" value="2"/>
</dbReference>
<evidence type="ECO:0000256" key="7">
    <source>
        <dbReference type="SAM" id="Phobius"/>
    </source>
</evidence>
<keyword evidence="3" id="KW-0285">Flavoprotein</keyword>
<dbReference type="GO" id="GO:0004497">
    <property type="term" value="F:monooxygenase activity"/>
    <property type="evidence" value="ECO:0007669"/>
    <property type="project" value="UniProtKB-KW"/>
</dbReference>
<protein>
    <recommendedName>
        <fullName evidence="8">FAD-binding domain-containing protein</fullName>
    </recommendedName>
</protein>
<feature type="transmembrane region" description="Helical" evidence="7">
    <location>
        <begin position="735"/>
        <end position="756"/>
    </location>
</feature>
<keyword evidence="6" id="KW-0503">Monooxygenase</keyword>
<dbReference type="InterPro" id="IPR036188">
    <property type="entry name" value="FAD/NAD-bd_sf"/>
</dbReference>
<proteinExistence type="inferred from homology"/>
<evidence type="ECO:0000256" key="5">
    <source>
        <dbReference type="ARBA" id="ARBA00023002"/>
    </source>
</evidence>
<feature type="domain" description="FAD-binding" evidence="8">
    <location>
        <begin position="290"/>
        <end position="341"/>
    </location>
</feature>
<dbReference type="GO" id="GO:0071949">
    <property type="term" value="F:FAD binding"/>
    <property type="evidence" value="ECO:0007669"/>
    <property type="project" value="InterPro"/>
</dbReference>